<evidence type="ECO:0000259" key="12">
    <source>
        <dbReference type="Pfam" id="PF11861"/>
    </source>
</evidence>
<keyword evidence="5 8" id="KW-0808">Transferase</keyword>
<dbReference type="InterPro" id="IPR002877">
    <property type="entry name" value="RNA_MeTrfase_FtsJ_dom"/>
</dbReference>
<dbReference type="InterPro" id="IPR012920">
    <property type="entry name" value="rRNA_MeTfrase_SPB1-like_C"/>
</dbReference>
<feature type="compositionally biased region" description="Acidic residues" evidence="9">
    <location>
        <begin position="629"/>
        <end position="668"/>
    </location>
</feature>
<protein>
    <submittedName>
        <fullName evidence="13">RNA methyltransferase</fullName>
    </submittedName>
</protein>
<feature type="compositionally biased region" description="Basic residues" evidence="9">
    <location>
        <begin position="836"/>
        <end position="847"/>
    </location>
</feature>
<evidence type="ECO:0000259" key="10">
    <source>
        <dbReference type="Pfam" id="PF01728"/>
    </source>
</evidence>
<dbReference type="Proteomes" id="UP000298030">
    <property type="component" value="Unassembled WGS sequence"/>
</dbReference>
<feature type="binding site" evidence="8">
    <location>
        <position position="118"/>
    </location>
    <ligand>
        <name>S-adenosyl-L-methionine</name>
        <dbReference type="ChEBI" id="CHEBI:59789"/>
    </ligand>
</feature>
<dbReference type="GO" id="GO:0008650">
    <property type="term" value="F:rRNA (uridine-2'-O-)-methyltransferase activity"/>
    <property type="evidence" value="ECO:0007669"/>
    <property type="project" value="TreeGrafter"/>
</dbReference>
<evidence type="ECO:0000256" key="2">
    <source>
        <dbReference type="ARBA" id="ARBA00022517"/>
    </source>
</evidence>
<feature type="compositionally biased region" description="Acidic residues" evidence="9">
    <location>
        <begin position="443"/>
        <end position="454"/>
    </location>
</feature>
<keyword evidence="4 8" id="KW-0489">Methyltransferase</keyword>
<dbReference type="InterPro" id="IPR024576">
    <property type="entry name" value="rRNA_MeTfrase_Spb1_DUF3381"/>
</dbReference>
<dbReference type="GO" id="GO:0005730">
    <property type="term" value="C:nucleolus"/>
    <property type="evidence" value="ECO:0007669"/>
    <property type="project" value="UniProtKB-SubCell"/>
</dbReference>
<dbReference type="InterPro" id="IPR029063">
    <property type="entry name" value="SAM-dependent_MTases_sf"/>
</dbReference>
<evidence type="ECO:0000256" key="4">
    <source>
        <dbReference type="ARBA" id="ARBA00022603"/>
    </source>
</evidence>
<comment type="subcellular location">
    <subcellularLocation>
        <location evidence="1 8">Nucleus</location>
        <location evidence="1 8">Nucleolus</location>
    </subcellularLocation>
</comment>
<sequence>MGKSEKKTGKGRLDKYYKLAKEQGYRARSAFKLIQLNKKYSFLEGSKCTIDLCAAPGGWLQVASKYMPPNSLILGVDLVPIKPIPRVVTFAADITTTHCRNLLRGEMKDWKADVVLHDGAPNVGTAWIQDAFTQSELVLMSLKLAVEFLIKGGTFVTKVFRSVDYNNLIWVFSQLFGKVEATKPPSSRNVSAEIFVVCRDFLAPKHIDPKFLDPKHVFKDLSSLTTDKGPTANDVQANVFHPEKKRRHRDGYADGDYTLFKSVEASTFVNAVDPIAILGSHNQIAFKSDEEKGWLKLPTTKDEIKACCDDLKVLGKSDFKALLKWRLAIREELGLDVSTKNVEEVTETVEVVEVVDEEQQIQDELERLNKEAAARTKRERRRANEIKTRTIQRMQLQMTAPLDIGLEQSDAALNLGQDDIFDLEHTERSMKHKNRIDFMTDNDGDVLIEDEDGEGTTARHGGEDGDDSILDEEEERERKVAELEAEMDGLYDSYRERLQERDAKFKVKEQRKRRAEKEEWHGVEKEKEDGSDSEESEGGWDLVQNRKLEVGSDSDDSESESEEVMLKPNKKRNAYAEEGRTSKRRKLVPDLAPKPMGKTSSVWFQQDVFAGVEDEDDEMDALSEHEDSGMEVDGGDDEEEENSDDYEDEDEDFEVVPQDQSEDETMWDIDGENEDTIKQEKIKNHGLLTAEAVTLAQALVNRQTTKTELINNGFNRYSLNDKDNLPTWFLEEESKHYKPNIPITKEAMAALRAKQRALDARPIKKVAEAKARKKMKAHQKLEKAMKKAEGVISTADMTEREKAEAVDKLMKKGASTAKKAKKEVKLVVARGANKGVKGRPKGVKGRYHMVDPRMKKELRAKKRKEKATKKRK</sequence>
<dbReference type="Pfam" id="PF01728">
    <property type="entry name" value="FtsJ"/>
    <property type="match status" value="1"/>
</dbReference>
<feature type="active site" description="Proton acceptor" evidence="8">
    <location>
        <position position="158"/>
    </location>
</feature>
<evidence type="ECO:0000256" key="5">
    <source>
        <dbReference type="ARBA" id="ARBA00022679"/>
    </source>
</evidence>
<dbReference type="PANTHER" id="PTHR10920">
    <property type="entry name" value="RIBOSOMAL RNA METHYLTRANSFERASE"/>
    <property type="match status" value="1"/>
</dbReference>
<dbReference type="EMBL" id="QPFP01000002">
    <property type="protein sequence ID" value="TEB39276.1"/>
    <property type="molecule type" value="Genomic_DNA"/>
</dbReference>
<reference evidence="13 14" key="1">
    <citation type="journal article" date="2019" name="Nat. Ecol. Evol.">
        <title>Megaphylogeny resolves global patterns of mushroom evolution.</title>
        <authorList>
            <person name="Varga T."/>
            <person name="Krizsan K."/>
            <person name="Foldi C."/>
            <person name="Dima B."/>
            <person name="Sanchez-Garcia M."/>
            <person name="Sanchez-Ramirez S."/>
            <person name="Szollosi G.J."/>
            <person name="Szarkandi J.G."/>
            <person name="Papp V."/>
            <person name="Albert L."/>
            <person name="Andreopoulos W."/>
            <person name="Angelini C."/>
            <person name="Antonin V."/>
            <person name="Barry K.W."/>
            <person name="Bougher N.L."/>
            <person name="Buchanan P."/>
            <person name="Buyck B."/>
            <person name="Bense V."/>
            <person name="Catcheside P."/>
            <person name="Chovatia M."/>
            <person name="Cooper J."/>
            <person name="Damon W."/>
            <person name="Desjardin D."/>
            <person name="Finy P."/>
            <person name="Geml J."/>
            <person name="Haridas S."/>
            <person name="Hughes K."/>
            <person name="Justo A."/>
            <person name="Karasinski D."/>
            <person name="Kautmanova I."/>
            <person name="Kiss B."/>
            <person name="Kocsube S."/>
            <person name="Kotiranta H."/>
            <person name="LaButti K.M."/>
            <person name="Lechner B.E."/>
            <person name="Liimatainen K."/>
            <person name="Lipzen A."/>
            <person name="Lukacs Z."/>
            <person name="Mihaltcheva S."/>
            <person name="Morgado L.N."/>
            <person name="Niskanen T."/>
            <person name="Noordeloos M.E."/>
            <person name="Ohm R.A."/>
            <person name="Ortiz-Santana B."/>
            <person name="Ovrebo C."/>
            <person name="Racz N."/>
            <person name="Riley R."/>
            <person name="Savchenko A."/>
            <person name="Shiryaev A."/>
            <person name="Soop K."/>
            <person name="Spirin V."/>
            <person name="Szebenyi C."/>
            <person name="Tomsovsky M."/>
            <person name="Tulloss R.E."/>
            <person name="Uehling J."/>
            <person name="Grigoriev I.V."/>
            <person name="Vagvolgyi C."/>
            <person name="Papp T."/>
            <person name="Martin F.M."/>
            <person name="Miettinen O."/>
            <person name="Hibbett D.S."/>
            <person name="Nagy L.G."/>
        </authorList>
    </citation>
    <scope>NUCLEOTIDE SEQUENCE [LARGE SCALE GENOMIC DNA]</scope>
    <source>
        <strain evidence="13 14">FP101781</strain>
    </source>
</reference>
<dbReference type="Pfam" id="PF11861">
    <property type="entry name" value="DUF3381"/>
    <property type="match status" value="1"/>
</dbReference>
<evidence type="ECO:0000256" key="9">
    <source>
        <dbReference type="SAM" id="MobiDB-lite"/>
    </source>
</evidence>
<feature type="domain" description="Ribosomal RNA methyltransferase SPB1-like C-terminal" evidence="11">
    <location>
        <begin position="647"/>
        <end position="866"/>
    </location>
</feature>
<dbReference type="Pfam" id="PF07780">
    <property type="entry name" value="Spb1_C"/>
    <property type="match status" value="1"/>
</dbReference>
<dbReference type="Gene3D" id="3.40.50.150">
    <property type="entry name" value="Vaccinia Virus protein VP39"/>
    <property type="match status" value="1"/>
</dbReference>
<feature type="binding site" evidence="8">
    <location>
        <position position="77"/>
    </location>
    <ligand>
        <name>S-adenosyl-L-methionine</name>
        <dbReference type="ChEBI" id="CHEBI:59789"/>
    </ligand>
</feature>
<dbReference type="SUPFAM" id="SSF53335">
    <property type="entry name" value="S-adenosyl-L-methionine-dependent methyltransferases"/>
    <property type="match status" value="1"/>
</dbReference>
<keyword evidence="6 8" id="KW-0949">S-adenosyl-L-methionine</keyword>
<dbReference type="InterPro" id="IPR028589">
    <property type="entry name" value="SPB1-like"/>
</dbReference>
<dbReference type="HAMAP" id="MF_03163">
    <property type="entry name" value="RNA_methyltr_E_SPB1"/>
    <property type="match status" value="1"/>
</dbReference>
<evidence type="ECO:0000256" key="1">
    <source>
        <dbReference type="ARBA" id="ARBA00004604"/>
    </source>
</evidence>
<feature type="coiled-coil region" evidence="8">
    <location>
        <begin position="351"/>
        <end position="382"/>
    </location>
</feature>
<feature type="compositionally biased region" description="Basic and acidic residues" evidence="9">
    <location>
        <begin position="515"/>
        <end position="530"/>
    </location>
</feature>
<feature type="compositionally biased region" description="Basic residues" evidence="9">
    <location>
        <begin position="858"/>
        <end position="872"/>
    </location>
</feature>
<dbReference type="OrthoDB" id="1287559at2759"/>
<gene>
    <name evidence="13" type="ORF">FA13DRAFT_1656574</name>
</gene>
<feature type="compositionally biased region" description="Basic and acidic residues" evidence="9">
    <location>
        <begin position="848"/>
        <end position="857"/>
    </location>
</feature>
<keyword evidence="2 8" id="KW-0690">Ribosome biogenesis</keyword>
<keyword evidence="14" id="KW-1185">Reference proteome</keyword>
<feature type="region of interest" description="Disordered" evidence="9">
    <location>
        <begin position="502"/>
        <end position="668"/>
    </location>
</feature>
<dbReference type="HAMAP" id="MF_01547">
    <property type="entry name" value="RNA_methyltr_E"/>
    <property type="match status" value="1"/>
</dbReference>
<proteinExistence type="inferred from homology"/>
<dbReference type="FunFam" id="3.40.50.150:FF:000004">
    <property type="entry name" value="AdoMet-dependent rRNA methyltransferase SPB1"/>
    <property type="match status" value="1"/>
</dbReference>
<evidence type="ECO:0000256" key="8">
    <source>
        <dbReference type="HAMAP-Rule" id="MF_03163"/>
    </source>
</evidence>
<dbReference type="GO" id="GO:0016435">
    <property type="term" value="F:rRNA (guanine) methyltransferase activity"/>
    <property type="evidence" value="ECO:0007669"/>
    <property type="project" value="TreeGrafter"/>
</dbReference>
<evidence type="ECO:0000256" key="7">
    <source>
        <dbReference type="ARBA" id="ARBA00023242"/>
    </source>
</evidence>
<name>A0A4Y7TYM9_COPMI</name>
<feature type="binding site" evidence="8">
    <location>
        <position position="93"/>
    </location>
    <ligand>
        <name>S-adenosyl-L-methionine</name>
        <dbReference type="ChEBI" id="CHEBI:59789"/>
    </ligand>
</feature>
<feature type="compositionally biased region" description="Acidic residues" evidence="9">
    <location>
        <begin position="552"/>
        <end position="563"/>
    </location>
</feature>
<dbReference type="STRING" id="71717.A0A4Y7TYM9"/>
<comment type="similarity">
    <text evidence="8">Belongs to the class I-like SAM-binding methyltransferase superfamily. RNA methyltransferase RlmE family. SPB1 subfamily.</text>
</comment>
<organism evidence="13 14">
    <name type="scientific">Coprinellus micaceus</name>
    <name type="common">Glistening ink-cap mushroom</name>
    <name type="synonym">Coprinus micaceus</name>
    <dbReference type="NCBI Taxonomy" id="71717"/>
    <lineage>
        <taxon>Eukaryota</taxon>
        <taxon>Fungi</taxon>
        <taxon>Dikarya</taxon>
        <taxon>Basidiomycota</taxon>
        <taxon>Agaricomycotina</taxon>
        <taxon>Agaricomycetes</taxon>
        <taxon>Agaricomycetidae</taxon>
        <taxon>Agaricales</taxon>
        <taxon>Agaricineae</taxon>
        <taxon>Psathyrellaceae</taxon>
        <taxon>Coprinellus</taxon>
    </lineage>
</organism>
<feature type="binding site" evidence="8">
    <location>
        <position position="57"/>
    </location>
    <ligand>
        <name>S-adenosyl-L-methionine</name>
        <dbReference type="ChEBI" id="CHEBI:59789"/>
    </ligand>
</feature>
<dbReference type="GO" id="GO:0030687">
    <property type="term" value="C:preribosome, large subunit precursor"/>
    <property type="evidence" value="ECO:0007669"/>
    <property type="project" value="TreeGrafter"/>
</dbReference>
<evidence type="ECO:0000256" key="6">
    <source>
        <dbReference type="ARBA" id="ARBA00022691"/>
    </source>
</evidence>
<feature type="domain" description="Ribosomal RNA methyltransferase FtsJ" evidence="10">
    <location>
        <begin position="25"/>
        <end position="201"/>
    </location>
</feature>
<dbReference type="AlphaFoldDB" id="A0A4Y7TYM9"/>
<dbReference type="GO" id="GO:0000466">
    <property type="term" value="P:maturation of 5.8S rRNA from tricistronic rRNA transcript (SSU-rRNA, 5.8S rRNA, LSU-rRNA)"/>
    <property type="evidence" value="ECO:0007669"/>
    <property type="project" value="TreeGrafter"/>
</dbReference>
<dbReference type="GO" id="GO:0000463">
    <property type="term" value="P:maturation of LSU-rRNA from tricistronic rRNA transcript (SSU-rRNA, 5.8S rRNA, LSU-rRNA)"/>
    <property type="evidence" value="ECO:0007669"/>
    <property type="project" value="TreeGrafter"/>
</dbReference>
<evidence type="ECO:0000259" key="11">
    <source>
        <dbReference type="Pfam" id="PF07780"/>
    </source>
</evidence>
<keyword evidence="7 8" id="KW-0539">Nucleus</keyword>
<keyword evidence="8" id="KW-0175">Coiled coil</keyword>
<comment type="caution">
    <text evidence="13">The sequence shown here is derived from an EMBL/GenBank/DDBJ whole genome shotgun (WGS) entry which is preliminary data.</text>
</comment>
<keyword evidence="3 8" id="KW-0698">rRNA processing</keyword>
<dbReference type="InterPro" id="IPR050082">
    <property type="entry name" value="RNA_methyltr_RlmE"/>
</dbReference>
<feature type="compositionally biased region" description="Acidic residues" evidence="9">
    <location>
        <begin position="612"/>
        <end position="621"/>
    </location>
</feature>
<dbReference type="PANTHER" id="PTHR10920:SF13">
    <property type="entry name" value="PRE-RRNA 2'-O-RIBOSE RNA METHYLTRANSFERASE FTSJ3"/>
    <property type="match status" value="1"/>
</dbReference>
<feature type="compositionally biased region" description="Acidic residues" evidence="9">
    <location>
        <begin position="464"/>
        <end position="475"/>
    </location>
</feature>
<feature type="region of interest" description="Disordered" evidence="9">
    <location>
        <begin position="443"/>
        <end position="477"/>
    </location>
</feature>
<evidence type="ECO:0000313" key="13">
    <source>
        <dbReference type="EMBL" id="TEB39276.1"/>
    </source>
</evidence>
<evidence type="ECO:0000313" key="14">
    <source>
        <dbReference type="Proteomes" id="UP000298030"/>
    </source>
</evidence>
<evidence type="ECO:0000256" key="3">
    <source>
        <dbReference type="ARBA" id="ARBA00022552"/>
    </source>
</evidence>
<accession>A0A4Y7TYM9</accession>
<dbReference type="InterPro" id="IPR015507">
    <property type="entry name" value="rRNA-MeTfrase_E"/>
</dbReference>
<feature type="binding site" evidence="8">
    <location>
        <position position="59"/>
    </location>
    <ligand>
        <name>S-adenosyl-L-methionine</name>
        <dbReference type="ChEBI" id="CHEBI:59789"/>
    </ligand>
</feature>
<feature type="domain" description="DUF3381" evidence="12">
    <location>
        <begin position="242"/>
        <end position="393"/>
    </location>
</feature>
<feature type="region of interest" description="Disordered" evidence="9">
    <location>
        <begin position="831"/>
        <end position="872"/>
    </location>
</feature>